<dbReference type="RefSeq" id="WP_114366182.1">
    <property type="nucleotide sequence ID" value="NZ_BHZF01000002.1"/>
</dbReference>
<dbReference type="NCBIfam" id="NF005901">
    <property type="entry name" value="PRK07877.1"/>
    <property type="match status" value="1"/>
</dbReference>
<dbReference type="GO" id="GO:0016491">
    <property type="term" value="F:oxidoreductase activity"/>
    <property type="evidence" value="ECO:0007669"/>
    <property type="project" value="InterPro"/>
</dbReference>
<dbReference type="GO" id="GO:0061504">
    <property type="term" value="P:cyclic threonylcarbamoyladenosine biosynthetic process"/>
    <property type="evidence" value="ECO:0007669"/>
    <property type="project" value="TreeGrafter"/>
</dbReference>
<gene>
    <name evidence="2" type="ORF">DES35_102351</name>
</gene>
<name>A0A369A3X1_9FLAO</name>
<dbReference type="GO" id="GO:0061503">
    <property type="term" value="F:tRNA threonylcarbamoyladenosine dehydratase"/>
    <property type="evidence" value="ECO:0007669"/>
    <property type="project" value="TreeGrafter"/>
</dbReference>
<organism evidence="2 3">
    <name type="scientific">Schleiferia thermophila</name>
    <dbReference type="NCBI Taxonomy" id="884107"/>
    <lineage>
        <taxon>Bacteria</taxon>
        <taxon>Pseudomonadati</taxon>
        <taxon>Bacteroidota</taxon>
        <taxon>Flavobacteriia</taxon>
        <taxon>Flavobacteriales</taxon>
        <taxon>Schleiferiaceae</taxon>
        <taxon>Schleiferia</taxon>
    </lineage>
</organism>
<evidence type="ECO:0000259" key="1">
    <source>
        <dbReference type="Pfam" id="PF00899"/>
    </source>
</evidence>
<dbReference type="InterPro" id="IPR045886">
    <property type="entry name" value="ThiF/MoeB/HesA"/>
</dbReference>
<sequence length="755" mass="86758">MKQNEEPELFSDENWKPLIFANEEFESKKNRLNLIEIRDLRLSLYKELFKLSFPEITSKHKDFLSKSDAFIHEKISEESAVWVYYPWKKVACCIPGKEDFVKIRTSRNQYKLTPEEQAALSQKKVGIIGLSVGQTIAVTMAMERSATEFRLADFDELELSNINRLRSGIHNIGLKKVVIAAREIAEIDPFIVVKIFPAGITRKNLDQFLLDGGKLDLLVDECDGLDIKILARHRARELKIPVLMDTSDRGMLDVERFDLEPERPILHGLAGDLNPDRIAHLTNEEKIPYILDMVDAENMSTRLKASMLEVQQTINTWPQLASSVFLGGALGADTARRIFLNQFTQSGRYYVDFEQLIADKKQDSFQQPGTDIPASDDWNVVAATLKKSVGQPIKSANLSDAEIDFLVRSVVIAPSGGNVQPWHWMLYGDEFFLFIDRERAHSFLDIDHLGTFIAHGAALQNFRIAAKALGLEAEVSYICGQSFHSDLLARITVKRNANEPVRLSDLENLFERHTNRLKGSVEPIDQKFFEESFHCLSDLQQISVLQTREHICEYSRLTGVADRIRLTVPWAHSDFMKETRWNDAHARSTGDGIDIETLELTRSDVAAFRILKDWNTLKWIADWGLGSGLEKLSRETTERSGAIMMVYSAQTDPENMVRLGETIEKIWILAAKYRIGFQPVSPITFLIYRNEHYPETFYKEWQRLLLHNARKSLFDLFQLPDYYRFGFVFRLFKSDKVAKKSYRLPLHQVFTHLKK</sequence>
<reference evidence="2 3" key="1">
    <citation type="submission" date="2018-07" db="EMBL/GenBank/DDBJ databases">
        <title>Genomic Encyclopedia of Type Strains, Phase IV (KMG-IV): sequencing the most valuable type-strain genomes for metagenomic binning, comparative biology and taxonomic classification.</title>
        <authorList>
            <person name="Goeker M."/>
        </authorList>
    </citation>
    <scope>NUCLEOTIDE SEQUENCE [LARGE SCALE GENOMIC DNA]</scope>
    <source>
        <strain evidence="2 3">DSM 21410</strain>
    </source>
</reference>
<dbReference type="AlphaFoldDB" id="A0A369A3X1"/>
<dbReference type="Gene3D" id="3.40.50.720">
    <property type="entry name" value="NAD(P)-binding Rossmann-like Domain"/>
    <property type="match status" value="1"/>
</dbReference>
<dbReference type="InterPro" id="IPR000415">
    <property type="entry name" value="Nitroreductase-like"/>
</dbReference>
<dbReference type="GO" id="GO:0008641">
    <property type="term" value="F:ubiquitin-like modifier activating enzyme activity"/>
    <property type="evidence" value="ECO:0007669"/>
    <property type="project" value="InterPro"/>
</dbReference>
<dbReference type="PANTHER" id="PTHR43267:SF3">
    <property type="entry name" value="THIF PROTEIN"/>
    <property type="match status" value="1"/>
</dbReference>
<dbReference type="InterPro" id="IPR000594">
    <property type="entry name" value="ThiF_NAD_FAD-bd"/>
</dbReference>
<keyword evidence="3" id="KW-1185">Reference proteome</keyword>
<proteinExistence type="predicted"/>
<accession>A0A369A3X1</accession>
<dbReference type="PANTHER" id="PTHR43267">
    <property type="entry name" value="TRNA THREONYLCARBAMOYLADENOSINE DEHYDRATASE"/>
    <property type="match status" value="1"/>
</dbReference>
<comment type="caution">
    <text evidence="2">The sequence shown here is derived from an EMBL/GenBank/DDBJ whole genome shotgun (WGS) entry which is preliminary data.</text>
</comment>
<evidence type="ECO:0000313" key="3">
    <source>
        <dbReference type="Proteomes" id="UP000253517"/>
    </source>
</evidence>
<dbReference type="EMBL" id="QPJS01000002">
    <property type="protein sequence ID" value="RCX03895.1"/>
    <property type="molecule type" value="Genomic_DNA"/>
</dbReference>
<dbReference type="Pfam" id="PF00899">
    <property type="entry name" value="ThiF"/>
    <property type="match status" value="1"/>
</dbReference>
<dbReference type="CDD" id="cd01483">
    <property type="entry name" value="E1_enzyme_family"/>
    <property type="match status" value="1"/>
</dbReference>
<protein>
    <submittedName>
        <fullName evidence="2">ThiF family protein</fullName>
    </submittedName>
</protein>
<dbReference type="SUPFAM" id="SSF69572">
    <property type="entry name" value="Activating enzymes of the ubiquitin-like proteins"/>
    <property type="match status" value="1"/>
</dbReference>
<dbReference type="Proteomes" id="UP000253517">
    <property type="component" value="Unassembled WGS sequence"/>
</dbReference>
<dbReference type="Gene3D" id="3.40.109.10">
    <property type="entry name" value="NADH Oxidase"/>
    <property type="match status" value="1"/>
</dbReference>
<dbReference type="InterPro" id="IPR035985">
    <property type="entry name" value="Ubiquitin-activating_enz"/>
</dbReference>
<dbReference type="SUPFAM" id="SSF55469">
    <property type="entry name" value="FMN-dependent nitroreductase-like"/>
    <property type="match status" value="1"/>
</dbReference>
<feature type="domain" description="THIF-type NAD/FAD binding fold" evidence="1">
    <location>
        <begin position="112"/>
        <end position="245"/>
    </location>
</feature>
<evidence type="ECO:0000313" key="2">
    <source>
        <dbReference type="EMBL" id="RCX03895.1"/>
    </source>
</evidence>